<keyword evidence="1" id="KW-0238">DNA-binding</keyword>
<feature type="domain" description="HTH cro/C1-type" evidence="3">
    <location>
        <begin position="10"/>
        <end position="64"/>
    </location>
</feature>
<keyword evidence="2" id="KW-0472">Membrane</keyword>
<dbReference type="SUPFAM" id="SSF47413">
    <property type="entry name" value="lambda repressor-like DNA-binding domains"/>
    <property type="match status" value="1"/>
</dbReference>
<protein>
    <submittedName>
        <fullName evidence="4">Helix-turn-helix transcriptional regulator</fullName>
    </submittedName>
</protein>
<dbReference type="Gene3D" id="1.10.260.40">
    <property type="entry name" value="lambda repressor-like DNA-binding domains"/>
    <property type="match status" value="1"/>
</dbReference>
<dbReference type="PANTHER" id="PTHR46558:SF4">
    <property type="entry name" value="DNA-BIDING PHAGE PROTEIN"/>
    <property type="match status" value="1"/>
</dbReference>
<dbReference type="Pfam" id="PF01381">
    <property type="entry name" value="HTH_3"/>
    <property type="match status" value="1"/>
</dbReference>
<keyword evidence="2" id="KW-1133">Transmembrane helix</keyword>
<evidence type="ECO:0000313" key="4">
    <source>
        <dbReference type="EMBL" id="NNJ32712.1"/>
    </source>
</evidence>
<evidence type="ECO:0000259" key="3">
    <source>
        <dbReference type="PROSITE" id="PS50943"/>
    </source>
</evidence>
<evidence type="ECO:0000256" key="2">
    <source>
        <dbReference type="SAM" id="Phobius"/>
    </source>
</evidence>
<proteinExistence type="predicted"/>
<comment type="caution">
    <text evidence="4">The sequence shown here is derived from an EMBL/GenBank/DDBJ whole genome shotgun (WGS) entry which is preliminary data.</text>
</comment>
<keyword evidence="5" id="KW-1185">Reference proteome</keyword>
<sequence>MDQRQIGKFIAELRNEKGMTQSELGERIGVTNKTVSRWENGNYMPDISVITMLCVELGVSANELLCAQRLNDSEFKIKADENLMETLSHMKNIKHEKSIIDFFTGAGTGIVVSCLFSPISIRRTFALLVGIILIGIGWYRKAKYDKMILQLLGERNKEC</sequence>
<organism evidence="4 5">
    <name type="scientific">Lacrimispora defluvii</name>
    <dbReference type="NCBI Taxonomy" id="2719233"/>
    <lineage>
        <taxon>Bacteria</taxon>
        <taxon>Bacillati</taxon>
        <taxon>Bacillota</taxon>
        <taxon>Clostridia</taxon>
        <taxon>Lachnospirales</taxon>
        <taxon>Lachnospiraceae</taxon>
        <taxon>Lacrimispora</taxon>
    </lineage>
</organism>
<dbReference type="PANTHER" id="PTHR46558">
    <property type="entry name" value="TRACRIPTIONAL REGULATORY PROTEIN-RELATED-RELATED"/>
    <property type="match status" value="1"/>
</dbReference>
<dbReference type="PROSITE" id="PS50943">
    <property type="entry name" value="HTH_CROC1"/>
    <property type="match status" value="1"/>
</dbReference>
<dbReference type="Proteomes" id="UP000539052">
    <property type="component" value="Unassembled WGS sequence"/>
</dbReference>
<dbReference type="CDD" id="cd00093">
    <property type="entry name" value="HTH_XRE"/>
    <property type="match status" value="1"/>
</dbReference>
<dbReference type="RefSeq" id="WP_170823763.1">
    <property type="nucleotide sequence ID" value="NZ_JAAOXG010000065.1"/>
</dbReference>
<dbReference type="InterPro" id="IPR001387">
    <property type="entry name" value="Cro/C1-type_HTH"/>
</dbReference>
<gene>
    <name evidence="4" type="ORF">G9470_23410</name>
</gene>
<accession>A0ABX1VWB8</accession>
<reference evidence="4 5" key="1">
    <citation type="submission" date="2020-03" db="EMBL/GenBank/DDBJ databases">
        <title>Genome Sequence of industrial isolate, B5A.</title>
        <authorList>
            <person name="Sharma S."/>
            <person name="Patil P.B."/>
            <person name="Korpole S."/>
        </authorList>
    </citation>
    <scope>NUCLEOTIDE SEQUENCE [LARGE SCALE GENOMIC DNA]</scope>
    <source>
        <strain evidence="4 5">PI-S10-B5A</strain>
    </source>
</reference>
<feature type="transmembrane region" description="Helical" evidence="2">
    <location>
        <begin position="125"/>
        <end position="142"/>
    </location>
</feature>
<keyword evidence="2" id="KW-0812">Transmembrane</keyword>
<dbReference type="SMART" id="SM00530">
    <property type="entry name" value="HTH_XRE"/>
    <property type="match status" value="1"/>
</dbReference>
<evidence type="ECO:0000313" key="5">
    <source>
        <dbReference type="Proteomes" id="UP000539052"/>
    </source>
</evidence>
<feature type="transmembrane region" description="Helical" evidence="2">
    <location>
        <begin position="99"/>
        <end position="119"/>
    </location>
</feature>
<dbReference type="InterPro" id="IPR010982">
    <property type="entry name" value="Lambda_DNA-bd_dom_sf"/>
</dbReference>
<name>A0ABX1VWB8_9FIRM</name>
<dbReference type="EMBL" id="JAAOXG010000065">
    <property type="protein sequence ID" value="NNJ32712.1"/>
    <property type="molecule type" value="Genomic_DNA"/>
</dbReference>
<evidence type="ECO:0000256" key="1">
    <source>
        <dbReference type="ARBA" id="ARBA00023125"/>
    </source>
</evidence>